<dbReference type="Gene3D" id="1.10.1760.20">
    <property type="match status" value="1"/>
</dbReference>
<feature type="transmembrane region" description="Helical" evidence="1">
    <location>
        <begin position="6"/>
        <end position="26"/>
    </location>
</feature>
<feature type="transmembrane region" description="Helical" evidence="1">
    <location>
        <begin position="105"/>
        <end position="126"/>
    </location>
</feature>
<proteinExistence type="predicted"/>
<evidence type="ECO:0000313" key="2">
    <source>
        <dbReference type="EMBL" id="MDV5087471.1"/>
    </source>
</evidence>
<reference evidence="2 3" key="1">
    <citation type="submission" date="2023-10" db="EMBL/GenBank/DDBJ databases">
        <title>Veillonella sp. nov., isolated from a pig farm feces dump.</title>
        <authorList>
            <person name="Chang Y.-H."/>
        </authorList>
    </citation>
    <scope>NUCLEOTIDE SEQUENCE [LARGE SCALE GENOMIC DNA]</scope>
    <source>
        <strain evidence="2 3">YH-vei2233</strain>
    </source>
</reference>
<feature type="transmembrane region" description="Helical" evidence="1">
    <location>
        <begin position="74"/>
        <end position="93"/>
    </location>
</feature>
<comment type="caution">
    <text evidence="2">The sequence shown here is derived from an EMBL/GenBank/DDBJ whole genome shotgun (WGS) entry which is preliminary data.</text>
</comment>
<dbReference type="EMBL" id="JAWJZB010000001">
    <property type="protein sequence ID" value="MDV5087471.1"/>
    <property type="molecule type" value="Genomic_DNA"/>
</dbReference>
<dbReference type="Pfam" id="PF12822">
    <property type="entry name" value="ECF_trnsprt"/>
    <property type="match status" value="1"/>
</dbReference>
<dbReference type="Proteomes" id="UP001272515">
    <property type="component" value="Unassembled WGS sequence"/>
</dbReference>
<gene>
    <name evidence="2" type="ORF">RVY80_01195</name>
</gene>
<sequence length="167" mass="18596">MSTKTITGTAMLLAIALVAQSLRIFFPFIPNQVSMFLIGSIVSASLVLATWRYGVKNGLIIAWLTPFVAYMQGMLPMVPFIPIVAIGSTLYVWMVKYWQHRSRLGLVLCSSVIRAAALYTGFLLFFQSFQVPQKLMTAILFSMGWPQLITAILGIVIALLIESRMRS</sequence>
<evidence type="ECO:0000256" key="1">
    <source>
        <dbReference type="SAM" id="Phobius"/>
    </source>
</evidence>
<organism evidence="2 3">
    <name type="scientific">Veillonella absiana</name>
    <dbReference type="NCBI Taxonomy" id="3079305"/>
    <lineage>
        <taxon>Bacteria</taxon>
        <taxon>Bacillati</taxon>
        <taxon>Bacillota</taxon>
        <taxon>Negativicutes</taxon>
        <taxon>Veillonellales</taxon>
        <taxon>Veillonellaceae</taxon>
        <taxon>Veillonella</taxon>
    </lineage>
</organism>
<feature type="transmembrane region" description="Helical" evidence="1">
    <location>
        <begin position="33"/>
        <end position="54"/>
    </location>
</feature>
<dbReference type="RefSeq" id="WP_317329318.1">
    <property type="nucleotide sequence ID" value="NZ_JAWJZA010000010.1"/>
</dbReference>
<dbReference type="InterPro" id="IPR024529">
    <property type="entry name" value="ECF_trnsprt_substrate-spec"/>
</dbReference>
<keyword evidence="3" id="KW-1185">Reference proteome</keyword>
<feature type="transmembrane region" description="Helical" evidence="1">
    <location>
        <begin position="138"/>
        <end position="161"/>
    </location>
</feature>
<evidence type="ECO:0008006" key="4">
    <source>
        <dbReference type="Google" id="ProtNLM"/>
    </source>
</evidence>
<keyword evidence="1" id="KW-0812">Transmembrane</keyword>
<name>A0ABU3Z718_9FIRM</name>
<evidence type="ECO:0000313" key="3">
    <source>
        <dbReference type="Proteomes" id="UP001272515"/>
    </source>
</evidence>
<protein>
    <recommendedName>
        <fullName evidence="4">ECF transporter S component</fullName>
    </recommendedName>
</protein>
<keyword evidence="1" id="KW-0472">Membrane</keyword>
<accession>A0ABU3Z718</accession>
<keyword evidence="1" id="KW-1133">Transmembrane helix</keyword>